<organism evidence="2 3">
    <name type="scientific">Kribbella solani</name>
    <dbReference type="NCBI Taxonomy" id="236067"/>
    <lineage>
        <taxon>Bacteria</taxon>
        <taxon>Bacillati</taxon>
        <taxon>Actinomycetota</taxon>
        <taxon>Actinomycetes</taxon>
        <taxon>Propionibacteriales</taxon>
        <taxon>Kribbellaceae</taxon>
        <taxon>Kribbella</taxon>
    </lineage>
</organism>
<protein>
    <submittedName>
        <fullName evidence="2">DNA-binding MarR family transcriptional regulator</fullName>
    </submittedName>
</protein>
<comment type="caution">
    <text evidence="2">The sequence shown here is derived from an EMBL/GenBank/DDBJ whole genome shotgun (WGS) entry which is preliminary data.</text>
</comment>
<feature type="domain" description="HTH marR-type" evidence="1">
    <location>
        <begin position="8"/>
        <end position="144"/>
    </location>
</feature>
<dbReference type="Gene3D" id="1.10.10.10">
    <property type="entry name" value="Winged helix-like DNA-binding domain superfamily/Winged helix DNA-binding domain"/>
    <property type="match status" value="1"/>
</dbReference>
<dbReference type="Proteomes" id="UP000558997">
    <property type="component" value="Unassembled WGS sequence"/>
</dbReference>
<reference evidence="2 3" key="1">
    <citation type="submission" date="2020-08" db="EMBL/GenBank/DDBJ databases">
        <title>Sequencing the genomes of 1000 actinobacteria strains.</title>
        <authorList>
            <person name="Klenk H.-P."/>
        </authorList>
    </citation>
    <scope>NUCLEOTIDE SEQUENCE [LARGE SCALE GENOMIC DNA]</scope>
    <source>
        <strain evidence="2 3">DSM 17294</strain>
    </source>
</reference>
<dbReference type="PROSITE" id="PS50995">
    <property type="entry name" value="HTH_MARR_2"/>
    <property type="match status" value="1"/>
</dbReference>
<evidence type="ECO:0000259" key="1">
    <source>
        <dbReference type="PROSITE" id="PS50995"/>
    </source>
</evidence>
<dbReference type="Pfam" id="PF12802">
    <property type="entry name" value="MarR_2"/>
    <property type="match status" value="1"/>
</dbReference>
<dbReference type="GO" id="GO:0006950">
    <property type="term" value="P:response to stress"/>
    <property type="evidence" value="ECO:0007669"/>
    <property type="project" value="TreeGrafter"/>
</dbReference>
<dbReference type="RefSeq" id="WP_184832776.1">
    <property type="nucleotide sequence ID" value="NZ_BAAAVN010000004.1"/>
</dbReference>
<keyword evidence="2" id="KW-0238">DNA-binding</keyword>
<accession>A0A841DL49</accession>
<name>A0A841DL49_9ACTN</name>
<dbReference type="EMBL" id="JACHNF010000001">
    <property type="protein sequence ID" value="MBB5978399.1"/>
    <property type="molecule type" value="Genomic_DNA"/>
</dbReference>
<dbReference type="InterPro" id="IPR036390">
    <property type="entry name" value="WH_DNA-bd_sf"/>
</dbReference>
<evidence type="ECO:0000313" key="3">
    <source>
        <dbReference type="Proteomes" id="UP000558997"/>
    </source>
</evidence>
<dbReference type="GO" id="GO:0003677">
    <property type="term" value="F:DNA binding"/>
    <property type="evidence" value="ECO:0007669"/>
    <property type="project" value="UniProtKB-KW"/>
</dbReference>
<dbReference type="PANTHER" id="PTHR33164">
    <property type="entry name" value="TRANSCRIPTIONAL REGULATOR, MARR FAMILY"/>
    <property type="match status" value="1"/>
</dbReference>
<evidence type="ECO:0000313" key="2">
    <source>
        <dbReference type="EMBL" id="MBB5978399.1"/>
    </source>
</evidence>
<dbReference type="InterPro" id="IPR039422">
    <property type="entry name" value="MarR/SlyA-like"/>
</dbReference>
<dbReference type="AlphaFoldDB" id="A0A841DL49"/>
<dbReference type="PRINTS" id="PR00598">
    <property type="entry name" value="HTHMARR"/>
</dbReference>
<sequence>MGTSNPAGHNPGQSLFRVVRYWSRRWTSAGQAVDVERGRDVMVAEAVAGLQGSSGATVNQVADELGIDQSGASRFVSQAVERGYLHKVASPSDARHRLLRVTDEGDRLLDFAHRWQDSVFAELTAGWPADDVRQFQLYLQRFGAAQDERR</sequence>
<dbReference type="GO" id="GO:0003700">
    <property type="term" value="F:DNA-binding transcription factor activity"/>
    <property type="evidence" value="ECO:0007669"/>
    <property type="project" value="InterPro"/>
</dbReference>
<keyword evidence="3" id="KW-1185">Reference proteome</keyword>
<dbReference type="SUPFAM" id="SSF46785">
    <property type="entry name" value="Winged helix' DNA-binding domain"/>
    <property type="match status" value="1"/>
</dbReference>
<dbReference type="InterPro" id="IPR036388">
    <property type="entry name" value="WH-like_DNA-bd_sf"/>
</dbReference>
<gene>
    <name evidence="2" type="ORF">HDA44_001740</name>
</gene>
<dbReference type="InterPro" id="IPR000835">
    <property type="entry name" value="HTH_MarR-typ"/>
</dbReference>
<proteinExistence type="predicted"/>
<dbReference type="PANTHER" id="PTHR33164:SF57">
    <property type="entry name" value="MARR-FAMILY TRANSCRIPTIONAL REGULATOR"/>
    <property type="match status" value="1"/>
</dbReference>